<dbReference type="STRING" id="696762.PFRI_31340"/>
<evidence type="ECO:0000313" key="4">
    <source>
        <dbReference type="EMBL" id="OJI92649.1"/>
    </source>
</evidence>
<gene>
    <name evidence="4" type="ORF">PFRI_31340</name>
</gene>
<feature type="domain" description="DprA winged helix" evidence="3">
    <location>
        <begin position="318"/>
        <end position="377"/>
    </location>
</feature>
<dbReference type="InterPro" id="IPR057666">
    <property type="entry name" value="DrpA_SLOG"/>
</dbReference>
<evidence type="ECO:0000259" key="3">
    <source>
        <dbReference type="Pfam" id="PF17782"/>
    </source>
</evidence>
<comment type="similarity">
    <text evidence="1">Belongs to the DprA/Smf family.</text>
</comment>
<dbReference type="NCBIfam" id="TIGR00732">
    <property type="entry name" value="dprA"/>
    <property type="match status" value="1"/>
</dbReference>
<feature type="domain" description="Smf/DprA SLOG" evidence="2">
    <location>
        <begin position="89"/>
        <end position="295"/>
    </location>
</feature>
<dbReference type="OrthoDB" id="9785707at2"/>
<evidence type="ECO:0000259" key="2">
    <source>
        <dbReference type="Pfam" id="PF02481"/>
    </source>
</evidence>
<dbReference type="InterPro" id="IPR041614">
    <property type="entry name" value="DprA_WH"/>
</dbReference>
<comment type="caution">
    <text evidence="4">The sequence shown here is derived from an EMBL/GenBank/DDBJ whole genome shotgun (WGS) entry which is preliminary data.</text>
</comment>
<dbReference type="GO" id="GO:0009294">
    <property type="term" value="P:DNA-mediated transformation"/>
    <property type="evidence" value="ECO:0007669"/>
    <property type="project" value="InterPro"/>
</dbReference>
<sequence>MNVHIHSSTHPLLPPATEEERIDWLRLLRSRRVGIATFYRLLEEHGSASKALSALPEIASKAGMTKYSAATHESAERELQAGLLSGAHLVCRGERRYPRLLAEIPDAPPMLWLRGHTDVLTRPMVAIVGARNASSLGTRMARALAGELAEAGYVVVSGLARGIDTCAHLAAANSGSIAVLAGGVDQIYPAENLALAESLLKAGALISEQPIGMAPIARHFPMRNRIISGLCSASVVVEAAGKSGSLITARGALDQGRDVLAVPGHPFDARASGCNMLIRDGATLVRGAEDIITMLEAQNNVIDESDVQIPLPLEQNVPETRSLSETNKLHQQILDSLGPSPIAEDQLLRDIGAQTSRMIPILTNLEMDGQIRRAPGGMISRA</sequence>
<accession>A0A1L9NTT4</accession>
<dbReference type="InterPro" id="IPR003488">
    <property type="entry name" value="DprA"/>
</dbReference>
<proteinExistence type="inferred from homology"/>
<dbReference type="PANTHER" id="PTHR43022">
    <property type="entry name" value="PROTEIN SMF"/>
    <property type="match status" value="1"/>
</dbReference>
<dbReference type="Proteomes" id="UP000184514">
    <property type="component" value="Unassembled WGS sequence"/>
</dbReference>
<dbReference type="EMBL" id="MLCB01000172">
    <property type="protein sequence ID" value="OJI92649.1"/>
    <property type="molecule type" value="Genomic_DNA"/>
</dbReference>
<protein>
    <submittedName>
        <fullName evidence="4">Uncharacterized protein</fullName>
    </submittedName>
</protein>
<keyword evidence="5" id="KW-1185">Reference proteome</keyword>
<dbReference type="PANTHER" id="PTHR43022:SF1">
    <property type="entry name" value="PROTEIN SMF"/>
    <property type="match status" value="1"/>
</dbReference>
<dbReference type="Gene3D" id="1.10.10.10">
    <property type="entry name" value="Winged helix-like DNA-binding domain superfamily/Winged helix DNA-binding domain"/>
    <property type="match status" value="1"/>
</dbReference>
<dbReference type="InterPro" id="IPR036388">
    <property type="entry name" value="WH-like_DNA-bd_sf"/>
</dbReference>
<dbReference type="RefSeq" id="WP_072631646.1">
    <property type="nucleotide sequence ID" value="NZ_MLCB01000172.1"/>
</dbReference>
<evidence type="ECO:0000313" key="5">
    <source>
        <dbReference type="Proteomes" id="UP000184514"/>
    </source>
</evidence>
<dbReference type="AlphaFoldDB" id="A0A1L9NTT4"/>
<dbReference type="Pfam" id="PF17782">
    <property type="entry name" value="WHD_DprA"/>
    <property type="match status" value="1"/>
</dbReference>
<organism evidence="4 5">
    <name type="scientific">Planktotalea frisia</name>
    <dbReference type="NCBI Taxonomy" id="696762"/>
    <lineage>
        <taxon>Bacteria</taxon>
        <taxon>Pseudomonadati</taxon>
        <taxon>Pseudomonadota</taxon>
        <taxon>Alphaproteobacteria</taxon>
        <taxon>Rhodobacterales</taxon>
        <taxon>Paracoccaceae</taxon>
        <taxon>Planktotalea</taxon>
    </lineage>
</organism>
<name>A0A1L9NTT4_9RHOB</name>
<reference evidence="4 5" key="1">
    <citation type="submission" date="2016-10" db="EMBL/GenBank/DDBJ databases">
        <title>Genome sequence of Planktotalea frisia SH6-1.</title>
        <authorList>
            <person name="Poehlein A."/>
            <person name="Bakenhus I."/>
            <person name="Voget S."/>
            <person name="Brinkhoff T."/>
            <person name="Simon M."/>
        </authorList>
    </citation>
    <scope>NUCLEOTIDE SEQUENCE [LARGE SCALE GENOMIC DNA]</scope>
    <source>
        <strain evidence="4 5">SH6-1</strain>
    </source>
</reference>
<dbReference type="Pfam" id="PF21102">
    <property type="entry name" value="DprA_N"/>
    <property type="match status" value="1"/>
</dbReference>
<dbReference type="Pfam" id="PF02481">
    <property type="entry name" value="DNA_processg_A"/>
    <property type="match status" value="1"/>
</dbReference>
<dbReference type="SUPFAM" id="SSF102405">
    <property type="entry name" value="MCP/YpsA-like"/>
    <property type="match status" value="1"/>
</dbReference>
<evidence type="ECO:0000256" key="1">
    <source>
        <dbReference type="ARBA" id="ARBA00006525"/>
    </source>
</evidence>
<dbReference type="Gene3D" id="3.40.50.450">
    <property type="match status" value="1"/>
</dbReference>